<comment type="similarity">
    <text evidence="2 6">Belongs to the FliS family.</text>
</comment>
<keyword evidence="7" id="KW-0969">Cilium</keyword>
<accession>A0ABR7ECF8</accession>
<dbReference type="Proteomes" id="UP000606889">
    <property type="component" value="Unassembled WGS sequence"/>
</dbReference>
<organism evidence="7 8">
    <name type="scientific">Christensenella tenuis</name>
    <dbReference type="NCBI Taxonomy" id="2763033"/>
    <lineage>
        <taxon>Bacteria</taxon>
        <taxon>Bacillati</taxon>
        <taxon>Bacillota</taxon>
        <taxon>Clostridia</taxon>
        <taxon>Christensenellales</taxon>
        <taxon>Christensenellaceae</taxon>
        <taxon>Christensenella</taxon>
    </lineage>
</organism>
<dbReference type="SUPFAM" id="SSF101116">
    <property type="entry name" value="Flagellar export chaperone FliS"/>
    <property type="match status" value="1"/>
</dbReference>
<evidence type="ECO:0000256" key="2">
    <source>
        <dbReference type="ARBA" id="ARBA00008787"/>
    </source>
</evidence>
<reference evidence="7 8" key="1">
    <citation type="submission" date="2020-08" db="EMBL/GenBank/DDBJ databases">
        <title>Genome public.</title>
        <authorList>
            <person name="Liu C."/>
            <person name="Sun Q."/>
        </authorList>
    </citation>
    <scope>NUCLEOTIDE SEQUENCE [LARGE SCALE GENOMIC DNA]</scope>
    <source>
        <strain evidence="7 8">NSJ-35</strain>
    </source>
</reference>
<keyword evidence="4 6" id="KW-1005">Bacterial flagellum biogenesis</keyword>
<protein>
    <recommendedName>
        <fullName evidence="6">Flagellar secretion chaperone FliS</fullName>
    </recommendedName>
</protein>
<keyword evidence="3 6" id="KW-0963">Cytoplasm</keyword>
<dbReference type="NCBIfam" id="TIGR00208">
    <property type="entry name" value="fliS"/>
    <property type="match status" value="1"/>
</dbReference>
<keyword evidence="7" id="KW-0282">Flagellum</keyword>
<comment type="subcellular location">
    <subcellularLocation>
        <location evidence="1 6">Cytoplasm</location>
        <location evidence="1 6">Cytosol</location>
    </subcellularLocation>
</comment>
<dbReference type="RefSeq" id="WP_186856281.1">
    <property type="nucleotide sequence ID" value="NZ_JACOON010000001.1"/>
</dbReference>
<sequence length="135" mass="15721">MAFYATANLQDQYKRDYITMASPIDLIIMLYEGCIKQLKLAKIHKENNELDKVSECFQKAEDIILELVGSLNLSISISENLLELYQFMLDEIVQANITKDMERVDPVIEMMTLLYEAWNEIKVKAESDIYTQNEE</sequence>
<gene>
    <name evidence="7" type="primary">fliS</name>
    <name evidence="7" type="ORF">H8S18_00035</name>
</gene>
<evidence type="ECO:0000256" key="4">
    <source>
        <dbReference type="ARBA" id="ARBA00022795"/>
    </source>
</evidence>
<dbReference type="PIRSF" id="PIRSF039090">
    <property type="entry name" value="Flis"/>
    <property type="match status" value="1"/>
</dbReference>
<evidence type="ECO:0000256" key="5">
    <source>
        <dbReference type="ARBA" id="ARBA00023186"/>
    </source>
</evidence>
<dbReference type="Gene3D" id="1.20.120.340">
    <property type="entry name" value="Flagellar protein FliS"/>
    <property type="match status" value="1"/>
</dbReference>
<dbReference type="Pfam" id="PF02561">
    <property type="entry name" value="FliS"/>
    <property type="match status" value="1"/>
</dbReference>
<evidence type="ECO:0000256" key="3">
    <source>
        <dbReference type="ARBA" id="ARBA00022490"/>
    </source>
</evidence>
<evidence type="ECO:0000256" key="1">
    <source>
        <dbReference type="ARBA" id="ARBA00004514"/>
    </source>
</evidence>
<dbReference type="InterPro" id="IPR003713">
    <property type="entry name" value="FliS"/>
</dbReference>
<dbReference type="EMBL" id="JACOON010000001">
    <property type="protein sequence ID" value="MBC5646734.1"/>
    <property type="molecule type" value="Genomic_DNA"/>
</dbReference>
<dbReference type="PANTHER" id="PTHR34773:SF1">
    <property type="entry name" value="FLAGELLAR SECRETION CHAPERONE FLIS"/>
    <property type="match status" value="1"/>
</dbReference>
<comment type="caution">
    <text evidence="7">The sequence shown here is derived from an EMBL/GenBank/DDBJ whole genome shotgun (WGS) entry which is preliminary data.</text>
</comment>
<dbReference type="InterPro" id="IPR036584">
    <property type="entry name" value="FliS_sf"/>
</dbReference>
<dbReference type="CDD" id="cd16098">
    <property type="entry name" value="FliS"/>
    <property type="match status" value="1"/>
</dbReference>
<keyword evidence="5" id="KW-0143">Chaperone</keyword>
<keyword evidence="7" id="KW-0966">Cell projection</keyword>
<keyword evidence="8" id="KW-1185">Reference proteome</keyword>
<proteinExistence type="inferred from homology"/>
<evidence type="ECO:0000313" key="8">
    <source>
        <dbReference type="Proteomes" id="UP000606889"/>
    </source>
</evidence>
<name>A0ABR7ECF8_9FIRM</name>
<evidence type="ECO:0000256" key="6">
    <source>
        <dbReference type="PIRNR" id="PIRNR039090"/>
    </source>
</evidence>
<evidence type="ECO:0000313" key="7">
    <source>
        <dbReference type="EMBL" id="MBC5646734.1"/>
    </source>
</evidence>
<dbReference type="PANTHER" id="PTHR34773">
    <property type="entry name" value="FLAGELLAR SECRETION CHAPERONE FLIS"/>
    <property type="match status" value="1"/>
</dbReference>